<dbReference type="PANTHER" id="PTHR38813:SF1">
    <property type="entry name" value="TOXIN RELE1-RELATED"/>
    <property type="match status" value="1"/>
</dbReference>
<proteinExistence type="predicted"/>
<sequence length="79" mass="9115">MYKIFVSATADHQLRRLDFPQRQRITVAIRKLTSNPRPPGKLVKKLVGQGGYRLRVGDLRILYSVDDKEMIILIHEVGK</sequence>
<name>A0A1G1WJ89_9BACT</name>
<dbReference type="Proteomes" id="UP000176645">
    <property type="component" value="Unassembled WGS sequence"/>
</dbReference>
<dbReference type="InterPro" id="IPR052747">
    <property type="entry name" value="TA_system_RelE_toxin"/>
</dbReference>
<evidence type="ECO:0000313" key="2">
    <source>
        <dbReference type="EMBL" id="OGY27795.1"/>
    </source>
</evidence>
<dbReference type="PANTHER" id="PTHR38813">
    <property type="match status" value="1"/>
</dbReference>
<organism evidence="2 3">
    <name type="scientific">Candidatus Woykebacteria bacterium RBG_19FT_COMBO_43_10</name>
    <dbReference type="NCBI Taxonomy" id="1802598"/>
    <lineage>
        <taxon>Bacteria</taxon>
        <taxon>Candidatus Woykeibacteriota</taxon>
    </lineage>
</organism>
<accession>A0A1G1WJ89</accession>
<dbReference type="InterPro" id="IPR007712">
    <property type="entry name" value="RelE/ParE_toxin"/>
</dbReference>
<feature type="non-terminal residue" evidence="2">
    <location>
        <position position="79"/>
    </location>
</feature>
<reference evidence="2 3" key="1">
    <citation type="journal article" date="2016" name="Nat. Commun.">
        <title>Thousands of microbial genomes shed light on interconnected biogeochemical processes in an aquifer system.</title>
        <authorList>
            <person name="Anantharaman K."/>
            <person name="Brown C.T."/>
            <person name="Hug L.A."/>
            <person name="Sharon I."/>
            <person name="Castelle C.J."/>
            <person name="Probst A.J."/>
            <person name="Thomas B.C."/>
            <person name="Singh A."/>
            <person name="Wilkins M.J."/>
            <person name="Karaoz U."/>
            <person name="Brodie E.L."/>
            <person name="Williams K.H."/>
            <person name="Hubbard S.S."/>
            <person name="Banfield J.F."/>
        </authorList>
    </citation>
    <scope>NUCLEOTIDE SEQUENCE [LARGE SCALE GENOMIC DNA]</scope>
</reference>
<protein>
    <recommendedName>
        <fullName evidence="4">Type II toxin-antitoxin system RelE/ParE family toxin</fullName>
    </recommendedName>
</protein>
<dbReference type="AlphaFoldDB" id="A0A1G1WJ89"/>
<evidence type="ECO:0000256" key="1">
    <source>
        <dbReference type="ARBA" id="ARBA00022649"/>
    </source>
</evidence>
<dbReference type="EMBL" id="MHCU01000022">
    <property type="protein sequence ID" value="OGY27795.1"/>
    <property type="molecule type" value="Genomic_DNA"/>
</dbReference>
<comment type="caution">
    <text evidence="2">The sequence shown here is derived from an EMBL/GenBank/DDBJ whole genome shotgun (WGS) entry which is preliminary data.</text>
</comment>
<evidence type="ECO:0000313" key="3">
    <source>
        <dbReference type="Proteomes" id="UP000176645"/>
    </source>
</evidence>
<dbReference type="InterPro" id="IPR035093">
    <property type="entry name" value="RelE/ParE_toxin_dom_sf"/>
</dbReference>
<evidence type="ECO:0008006" key="4">
    <source>
        <dbReference type="Google" id="ProtNLM"/>
    </source>
</evidence>
<dbReference type="Pfam" id="PF05016">
    <property type="entry name" value="ParE_toxin"/>
    <property type="match status" value="1"/>
</dbReference>
<gene>
    <name evidence="2" type="ORF">A2Z42_03075</name>
</gene>
<keyword evidence="1" id="KW-1277">Toxin-antitoxin system</keyword>
<dbReference type="SUPFAM" id="SSF143011">
    <property type="entry name" value="RelE-like"/>
    <property type="match status" value="1"/>
</dbReference>
<dbReference type="Gene3D" id="3.30.2310.20">
    <property type="entry name" value="RelE-like"/>
    <property type="match status" value="1"/>
</dbReference>